<comment type="caution">
    <text evidence="1">The sequence shown here is derived from an EMBL/GenBank/DDBJ whole genome shotgun (WGS) entry which is preliminary data.</text>
</comment>
<sequence length="226" mass="26552">MKKRTFSKQSMKNLAQYKDLSDEEFEKVWDTQQTDSEPVREFENRIELKISEFENDYDISDLKFNDLQVLRSLAQALITIEDLEIFNYKLRMEGISDQNLNLMDKIGRQVSQTRSDISKMQDDLKITRKIRKGDKELTVLSEIERLKTKAKEFYESKMNYVFCHKCNMLLSTAWFLYPNAKNRMTLTCNRKLDSGGLCNTIIKITTKELLGKRGTNKSEIMPESLI</sequence>
<dbReference type="EMBL" id="LAZR01003385">
    <property type="protein sequence ID" value="KKN18897.1"/>
    <property type="molecule type" value="Genomic_DNA"/>
</dbReference>
<dbReference type="AlphaFoldDB" id="A0A0F9P3D0"/>
<protein>
    <submittedName>
        <fullName evidence="1">Uncharacterized protein</fullName>
    </submittedName>
</protein>
<proteinExistence type="predicted"/>
<organism evidence="1">
    <name type="scientific">marine sediment metagenome</name>
    <dbReference type="NCBI Taxonomy" id="412755"/>
    <lineage>
        <taxon>unclassified sequences</taxon>
        <taxon>metagenomes</taxon>
        <taxon>ecological metagenomes</taxon>
    </lineage>
</organism>
<name>A0A0F9P3D0_9ZZZZ</name>
<evidence type="ECO:0000313" key="1">
    <source>
        <dbReference type="EMBL" id="KKN18897.1"/>
    </source>
</evidence>
<gene>
    <name evidence="1" type="ORF">LCGC14_0951170</name>
</gene>
<reference evidence="1" key="1">
    <citation type="journal article" date="2015" name="Nature">
        <title>Complex archaea that bridge the gap between prokaryotes and eukaryotes.</title>
        <authorList>
            <person name="Spang A."/>
            <person name="Saw J.H."/>
            <person name="Jorgensen S.L."/>
            <person name="Zaremba-Niedzwiedzka K."/>
            <person name="Martijn J."/>
            <person name="Lind A.E."/>
            <person name="van Eijk R."/>
            <person name="Schleper C."/>
            <person name="Guy L."/>
            <person name="Ettema T.J."/>
        </authorList>
    </citation>
    <scope>NUCLEOTIDE SEQUENCE</scope>
</reference>
<accession>A0A0F9P3D0</accession>